<reference evidence="1" key="2">
    <citation type="submission" date="2023-01" db="EMBL/GenBank/DDBJ databases">
        <authorList>
            <person name="Petersen C."/>
        </authorList>
    </citation>
    <scope>NUCLEOTIDE SEQUENCE</scope>
    <source>
        <strain evidence="1">IBT 15450</strain>
    </source>
</reference>
<dbReference type="EMBL" id="JAQJZL010000003">
    <property type="protein sequence ID" value="KAJ6047921.1"/>
    <property type="molecule type" value="Genomic_DNA"/>
</dbReference>
<reference evidence="1" key="1">
    <citation type="journal article" date="2023" name="IMA Fungus">
        <title>Comparative genomic study of the Penicillium genus elucidates a diverse pangenome and 15 lateral gene transfer events.</title>
        <authorList>
            <person name="Petersen C."/>
            <person name="Sorensen T."/>
            <person name="Nielsen M.R."/>
            <person name="Sondergaard T.E."/>
            <person name="Sorensen J.L."/>
            <person name="Fitzpatrick D.A."/>
            <person name="Frisvad J.C."/>
            <person name="Nielsen K.L."/>
        </authorList>
    </citation>
    <scope>NUCLEOTIDE SEQUENCE</scope>
    <source>
        <strain evidence="1">IBT 15450</strain>
    </source>
</reference>
<gene>
    <name evidence="1" type="ORF">N7460_004068</name>
</gene>
<keyword evidence="2" id="KW-1185">Reference proteome</keyword>
<organism evidence="1 2">
    <name type="scientific">Penicillium canescens</name>
    <dbReference type="NCBI Taxonomy" id="5083"/>
    <lineage>
        <taxon>Eukaryota</taxon>
        <taxon>Fungi</taxon>
        <taxon>Dikarya</taxon>
        <taxon>Ascomycota</taxon>
        <taxon>Pezizomycotina</taxon>
        <taxon>Eurotiomycetes</taxon>
        <taxon>Eurotiomycetidae</taxon>
        <taxon>Eurotiales</taxon>
        <taxon>Aspergillaceae</taxon>
        <taxon>Penicillium</taxon>
    </lineage>
</organism>
<dbReference type="Proteomes" id="UP001219568">
    <property type="component" value="Unassembled WGS sequence"/>
</dbReference>
<comment type="caution">
    <text evidence="1">The sequence shown here is derived from an EMBL/GenBank/DDBJ whole genome shotgun (WGS) entry which is preliminary data.</text>
</comment>
<sequence length="503" mass="54984">MFDQSSKSRISLGLKALGMILGHVNLGIAEPASWISFQSRPDILAPSLNVSINDDGLVTPGYIFMAPYETDRPGPYIYSTDGDLIWSGSDGSTTELFHDLHVCNYGGSDHLCFFQGTQIEGYARGRNLILNNNYQPTTEVQSGQGLEISDMHELEVLDGERMLFTIYQPRLYDLSAYGMKTPGWVMDGVFQEVDIKSGKVLFEWGSLGHVPLSETYVPLGINPVVGDGLSNSTAWDYFHINSVDKFSDGDYLVSARHTSCIYKLSGEDGAVIWRLGGVNPTFHMTDYNFSSQHDARVHGENNTHTVLSLFDNGSNNYRNTSLISSGMIVAIDHQTNTSTLITRFQAPGEGLRSTSQGNTQILSNGNAFIGWGSNRSFSEHTADGTPVYFATLIDNDSMNYRAFKYNWTATPSDPPALSAQAPSSNGATTFWVSWNGATDNSHWNFYGSSSASDPFVLLAGVGKQGFQTTYTSPKFYHRAFAEAVASDGSSMKNSSVVNVSVPT</sequence>
<dbReference type="PANTHER" id="PTHR35340">
    <property type="entry name" value="PQQ ENZYME REPEAT PROTEIN-RELATED"/>
    <property type="match status" value="1"/>
</dbReference>
<dbReference type="InterPro" id="IPR039535">
    <property type="entry name" value="ASST-like"/>
</dbReference>
<dbReference type="AlphaFoldDB" id="A0AAD6IIE5"/>
<dbReference type="PANTHER" id="PTHR35340:SF9">
    <property type="entry name" value="ASST-DOMAIN-CONTAINING PROTEIN"/>
    <property type="match status" value="1"/>
</dbReference>
<protein>
    <submittedName>
        <fullName evidence="1">ASST-domain-containing protein</fullName>
    </submittedName>
</protein>
<accession>A0AAD6IIE5</accession>
<proteinExistence type="predicted"/>
<dbReference type="Pfam" id="PF14269">
    <property type="entry name" value="Arylsulfotran_2"/>
    <property type="match status" value="1"/>
</dbReference>
<evidence type="ECO:0000313" key="2">
    <source>
        <dbReference type="Proteomes" id="UP001219568"/>
    </source>
</evidence>
<dbReference type="InterPro" id="IPR053143">
    <property type="entry name" value="Arylsulfate_ST"/>
</dbReference>
<evidence type="ECO:0000313" key="1">
    <source>
        <dbReference type="EMBL" id="KAJ6047921.1"/>
    </source>
</evidence>
<name>A0AAD6IIE5_PENCN</name>